<comment type="caution">
    <text evidence="3">The sequence shown here is derived from an EMBL/GenBank/DDBJ whole genome shotgun (WGS) entry which is preliminary data.</text>
</comment>
<evidence type="ECO:0000256" key="2">
    <source>
        <dbReference type="SAM" id="MobiDB-lite"/>
    </source>
</evidence>
<sequence>MRALQKAGLVQLDEAEQPVDEAAVPASVSDVVMDTASADTPPAPVAEAAPQQPLGELVEQRPFEQIYADQAVAAAPFSAEKLLKILDGLAALEPPARIAAVRALDAADDAWTIDDALLDAERKSRALLGARSQLEQHARAALEQARAAVTERDQRQQDAVGRIRSQIADLEALLEREVTRATEEKSALENAARATKEACLREVARLDAESERLKRLAATFGGGAHPGT</sequence>
<reference evidence="3 4" key="1">
    <citation type="submission" date="2019-03" db="EMBL/GenBank/DDBJ databases">
        <title>Genomic Encyclopedia of Type Strains, Phase IV (KMG-IV): sequencing the most valuable type-strain genomes for metagenomic binning, comparative biology and taxonomic classification.</title>
        <authorList>
            <person name="Goeker M."/>
        </authorList>
    </citation>
    <scope>NUCLEOTIDE SEQUENCE [LARGE SCALE GENOMIC DNA]</scope>
    <source>
        <strain evidence="3 4">DSM 21667</strain>
    </source>
</reference>
<dbReference type="OrthoDB" id="8907468at2"/>
<evidence type="ECO:0000313" key="3">
    <source>
        <dbReference type="EMBL" id="TDR47567.1"/>
    </source>
</evidence>
<keyword evidence="4" id="KW-1185">Reference proteome</keyword>
<name>A0A4R6Z722_9GAMM</name>
<evidence type="ECO:0008006" key="5">
    <source>
        <dbReference type="Google" id="ProtNLM"/>
    </source>
</evidence>
<feature type="coiled-coil region" evidence="1">
    <location>
        <begin position="171"/>
        <end position="216"/>
    </location>
</feature>
<evidence type="ECO:0000256" key="1">
    <source>
        <dbReference type="SAM" id="Coils"/>
    </source>
</evidence>
<protein>
    <recommendedName>
        <fullName evidence="5">Methyl-accepting chemotaxis protein</fullName>
    </recommendedName>
</protein>
<dbReference type="EMBL" id="SNZH01000002">
    <property type="protein sequence ID" value="TDR47567.1"/>
    <property type="molecule type" value="Genomic_DNA"/>
</dbReference>
<dbReference type="Proteomes" id="UP000295293">
    <property type="component" value="Unassembled WGS sequence"/>
</dbReference>
<organism evidence="3 4">
    <name type="scientific">Tahibacter aquaticus</name>
    <dbReference type="NCBI Taxonomy" id="520092"/>
    <lineage>
        <taxon>Bacteria</taxon>
        <taxon>Pseudomonadati</taxon>
        <taxon>Pseudomonadota</taxon>
        <taxon>Gammaproteobacteria</taxon>
        <taxon>Lysobacterales</taxon>
        <taxon>Rhodanobacteraceae</taxon>
        <taxon>Tahibacter</taxon>
    </lineage>
</organism>
<dbReference type="RefSeq" id="WP_133817284.1">
    <property type="nucleotide sequence ID" value="NZ_SNZH01000002.1"/>
</dbReference>
<dbReference type="AlphaFoldDB" id="A0A4R6Z722"/>
<accession>A0A4R6Z722</accession>
<evidence type="ECO:0000313" key="4">
    <source>
        <dbReference type="Proteomes" id="UP000295293"/>
    </source>
</evidence>
<gene>
    <name evidence="3" type="ORF">DFR29_102227</name>
</gene>
<proteinExistence type="predicted"/>
<feature type="region of interest" description="Disordered" evidence="2">
    <location>
        <begin position="1"/>
        <end position="21"/>
    </location>
</feature>
<keyword evidence="1" id="KW-0175">Coiled coil</keyword>